<gene>
    <name evidence="4" type="ORF">CTZ28_16770</name>
</gene>
<proteinExistence type="predicted"/>
<evidence type="ECO:0000259" key="3">
    <source>
        <dbReference type="Pfam" id="PF07510"/>
    </source>
</evidence>
<feature type="domain" description="GmrSD restriction endonucleases C-terminal" evidence="3">
    <location>
        <begin position="463"/>
        <end position="556"/>
    </location>
</feature>
<evidence type="ECO:0000313" key="4">
    <source>
        <dbReference type="EMBL" id="RMB84801.1"/>
    </source>
</evidence>
<accession>A0A3M0I559</accession>
<organism evidence="4 5">
    <name type="scientific">Streptomyces shenzhenensis</name>
    <dbReference type="NCBI Taxonomy" id="943815"/>
    <lineage>
        <taxon>Bacteria</taxon>
        <taxon>Bacillati</taxon>
        <taxon>Actinomycetota</taxon>
        <taxon>Actinomycetes</taxon>
        <taxon>Kitasatosporales</taxon>
        <taxon>Streptomycetaceae</taxon>
        <taxon>Streptomyces</taxon>
    </lineage>
</organism>
<dbReference type="InterPro" id="IPR004919">
    <property type="entry name" value="GmrSD_N"/>
</dbReference>
<dbReference type="OrthoDB" id="9798761at2"/>
<evidence type="ECO:0008006" key="6">
    <source>
        <dbReference type="Google" id="ProtNLM"/>
    </source>
</evidence>
<comment type="caution">
    <text evidence="4">The sequence shown here is derived from an EMBL/GenBank/DDBJ whole genome shotgun (WGS) entry which is preliminary data.</text>
</comment>
<dbReference type="PANTHER" id="PTHR35149">
    <property type="entry name" value="SLL5132 PROTEIN"/>
    <property type="match status" value="1"/>
</dbReference>
<dbReference type="AlphaFoldDB" id="A0A3M0I559"/>
<feature type="region of interest" description="Disordered" evidence="1">
    <location>
        <begin position="634"/>
        <end position="658"/>
    </location>
</feature>
<evidence type="ECO:0000259" key="2">
    <source>
        <dbReference type="Pfam" id="PF03235"/>
    </source>
</evidence>
<sequence length="751" mass="84774">MTERAGQGRCGCVGADEIRSQGFNLNELFRDVTYEIDYYQRDYTWGEEEVRTLLRDLCDSFRNWSGDSAYRRRPHTAPQYFLGPFVYHEPSRNRRYLVDGQQRFVTLHLLFLQLRLWAQDAGDPQTVDQLNRVITTDGKHFCVGITDHDPVVRAISEGRKYETGAGDSLSRRNLWARGQQIESQLAEELDAEELHHFTEWLLKRVVLVGIRAAGPDHGYRMFETMNDRGARLTAVDLLKSHLLSNVGAGEEQLNSEWQEMLRELSTDRDDPQAASRFIKSYLLARCAREGRDEDRRQITTNLNVWVRHNADHLGLITGRPDHFLRFVQDLLKSARLYRPVLAATRTLKKDGDRLETVLFNERNGLGVQSVAVLAAIDPDDQPTDAKDKGRLVASYIDRWYVLRILQDLPVQSADADALVHTELVPLLRGCRTVADVASTLGDLAHHGGNPVREAVTLGLRGNNAHQIRYLLARATAYADEACKKTSDILAYLDRDQFHIEHLWANHHHRVVGDIPDPVVFRSRRNQLGGLGLLEGRENSSINDLPFHDKNRLYARGNVLLGVMAPEYDRRNPYLRDFIKTHQLDKYLRAFGPRDTMTTVIATRQELYLRLFEHIWNPQRLGLSATAAAAALPASGSSQLAARPRQAAPRRKPASGRRTDVARMVDAQVLKAGTRIVLTYRATEHWATIDANGGIILTATGGTPYGRVDEAGAVARGTKTCQGMNEWHIEDENGVRISLRTVRDRAAASGAL</sequence>
<reference evidence="4 5" key="1">
    <citation type="submission" date="2017-11" db="EMBL/GenBank/DDBJ databases">
        <title>Draft genome of actinobacteria isolated from guarana (Paullinia cupana (Mart.) Ducke.</title>
        <authorList>
            <person name="Siqueira K.A."/>
            <person name="Liotti R.G."/>
            <person name="Mendes T.A.O."/>
            <person name="Soares M.A."/>
        </authorList>
    </citation>
    <scope>NUCLEOTIDE SEQUENCE [LARGE SCALE GENOMIC DNA]</scope>
    <source>
        <strain evidence="4 5">193</strain>
    </source>
</reference>
<feature type="compositionally biased region" description="Low complexity" evidence="1">
    <location>
        <begin position="634"/>
        <end position="646"/>
    </location>
</feature>
<feature type="domain" description="GmrSD restriction endonucleases N-terminal" evidence="2">
    <location>
        <begin position="25"/>
        <end position="243"/>
    </location>
</feature>
<dbReference type="Proteomes" id="UP000270471">
    <property type="component" value="Unassembled WGS sequence"/>
</dbReference>
<dbReference type="PANTHER" id="PTHR35149:SF1">
    <property type="entry name" value="DUF5655 DOMAIN-CONTAINING PROTEIN"/>
    <property type="match status" value="1"/>
</dbReference>
<dbReference type="InterPro" id="IPR011089">
    <property type="entry name" value="GmrSD_C"/>
</dbReference>
<dbReference type="EMBL" id="PENI01000009">
    <property type="protein sequence ID" value="RMB84801.1"/>
    <property type="molecule type" value="Genomic_DNA"/>
</dbReference>
<evidence type="ECO:0000313" key="5">
    <source>
        <dbReference type="Proteomes" id="UP000270471"/>
    </source>
</evidence>
<keyword evidence="5" id="KW-1185">Reference proteome</keyword>
<evidence type="ECO:0000256" key="1">
    <source>
        <dbReference type="SAM" id="MobiDB-lite"/>
    </source>
</evidence>
<dbReference type="Pfam" id="PF07510">
    <property type="entry name" value="GmrSD_C"/>
    <property type="match status" value="1"/>
</dbReference>
<dbReference type="Pfam" id="PF03235">
    <property type="entry name" value="GmrSD_N"/>
    <property type="match status" value="1"/>
</dbReference>
<name>A0A3M0I559_9ACTN</name>
<protein>
    <recommendedName>
        <fullName evidence="6">DUF262 domain-containing protein</fullName>
    </recommendedName>
</protein>